<comment type="caution">
    <text evidence="6">The sequence shown here is derived from an EMBL/GenBank/DDBJ whole genome shotgun (WGS) entry which is preliminary data.</text>
</comment>
<reference evidence="7 8" key="1">
    <citation type="submission" date="2018-08" db="EMBL/GenBank/DDBJ databases">
        <title>Aphanomyces genome sequencing and annotation.</title>
        <authorList>
            <person name="Minardi D."/>
            <person name="Oidtmann B."/>
            <person name="Van Der Giezen M."/>
            <person name="Studholme D.J."/>
        </authorList>
    </citation>
    <scope>NUCLEOTIDE SEQUENCE [LARGE SCALE GENOMIC DNA]</scope>
    <source>
        <strain evidence="6 8">D2</strain>
        <strain evidence="5 7">Kv</strain>
    </source>
</reference>
<dbReference type="PANTHER" id="PTHR24123">
    <property type="entry name" value="ANKYRIN REPEAT-CONTAINING"/>
    <property type="match status" value="1"/>
</dbReference>
<dbReference type="VEuPathDB" id="FungiDB:H257_18065"/>
<gene>
    <name evidence="6" type="ORF">DYB30_012581</name>
    <name evidence="5" type="ORF">DYB36_012476</name>
</gene>
<organism evidence="6 8">
    <name type="scientific">Aphanomyces astaci</name>
    <name type="common">Crayfish plague agent</name>
    <dbReference type="NCBI Taxonomy" id="112090"/>
    <lineage>
        <taxon>Eukaryota</taxon>
        <taxon>Sar</taxon>
        <taxon>Stramenopiles</taxon>
        <taxon>Oomycota</taxon>
        <taxon>Saprolegniomycetes</taxon>
        <taxon>Saprolegniales</taxon>
        <taxon>Verrucalvaceae</taxon>
        <taxon>Aphanomyces</taxon>
    </lineage>
</organism>
<dbReference type="Pfam" id="PF12796">
    <property type="entry name" value="Ank_2"/>
    <property type="match status" value="1"/>
</dbReference>
<evidence type="ECO:0000256" key="1">
    <source>
        <dbReference type="ARBA" id="ARBA00022737"/>
    </source>
</evidence>
<evidence type="ECO:0000256" key="2">
    <source>
        <dbReference type="ARBA" id="ARBA00023043"/>
    </source>
</evidence>
<evidence type="ECO:0000313" key="8">
    <source>
        <dbReference type="Proteomes" id="UP000266643"/>
    </source>
</evidence>
<dbReference type="EMBL" id="QUSZ01007967">
    <property type="protein sequence ID" value="RHY01117.1"/>
    <property type="molecule type" value="Genomic_DNA"/>
</dbReference>
<evidence type="ECO:0000313" key="6">
    <source>
        <dbReference type="EMBL" id="RHY45085.1"/>
    </source>
</evidence>
<dbReference type="AlphaFoldDB" id="A0A397CED6"/>
<dbReference type="PROSITE" id="PS50297">
    <property type="entry name" value="ANK_REP_REGION"/>
    <property type="match status" value="1"/>
</dbReference>
<dbReference type="PROSITE" id="PS50088">
    <property type="entry name" value="ANK_REPEAT"/>
    <property type="match status" value="1"/>
</dbReference>
<dbReference type="SUPFAM" id="SSF48403">
    <property type="entry name" value="Ankyrin repeat"/>
    <property type="match status" value="1"/>
</dbReference>
<evidence type="ECO:0000313" key="7">
    <source>
        <dbReference type="Proteomes" id="UP000265427"/>
    </source>
</evidence>
<sequence>MTSTTQAEELTDKNLEAYITRLVSEKGDDVSLPVDALTNSFGENLKLMLAGGEMREYFENACNLQGQDVDVVLKKLANWTPLLFATYDGAIDDVKAIVAQEGDAAIHHALKAEGTTPLIVAAEKGDILIVKELLGKDASISLQNKAGKTARDVALANKHAAVVTAIDESQLTGPKLYQAVYRNDIDAVRALLERGADPTWKTVAGKMPIDIARGDPAILALLEERIAANNTAKPKGTKGTKRPKAKEDKCQIM</sequence>
<protein>
    <recommendedName>
        <fullName evidence="9">Ankyrin repeat domain-containing protein</fullName>
    </recommendedName>
</protein>
<dbReference type="InterPro" id="IPR002110">
    <property type="entry name" value="Ankyrin_rpt"/>
</dbReference>
<dbReference type="Proteomes" id="UP000265427">
    <property type="component" value="Unassembled WGS sequence"/>
</dbReference>
<feature type="compositionally biased region" description="Basic residues" evidence="4">
    <location>
        <begin position="235"/>
        <end position="244"/>
    </location>
</feature>
<keyword evidence="2 3" id="KW-0040">ANK repeat</keyword>
<keyword evidence="1" id="KW-0677">Repeat</keyword>
<dbReference type="EMBL" id="QUTD01008724">
    <property type="protein sequence ID" value="RHY45085.1"/>
    <property type="molecule type" value="Genomic_DNA"/>
</dbReference>
<evidence type="ECO:0000256" key="4">
    <source>
        <dbReference type="SAM" id="MobiDB-lite"/>
    </source>
</evidence>
<evidence type="ECO:0000313" key="5">
    <source>
        <dbReference type="EMBL" id="RHY01117.1"/>
    </source>
</evidence>
<dbReference type="InterPro" id="IPR036770">
    <property type="entry name" value="Ankyrin_rpt-contain_sf"/>
</dbReference>
<feature type="repeat" description="ANK" evidence="3">
    <location>
        <begin position="113"/>
        <end position="145"/>
    </location>
</feature>
<dbReference type="InterPro" id="IPR051165">
    <property type="entry name" value="Multifunctional_ANK_Repeat"/>
</dbReference>
<evidence type="ECO:0000256" key="3">
    <source>
        <dbReference type="PROSITE-ProRule" id="PRU00023"/>
    </source>
</evidence>
<evidence type="ECO:0008006" key="9">
    <source>
        <dbReference type="Google" id="ProtNLM"/>
    </source>
</evidence>
<dbReference type="Gene3D" id="1.25.40.20">
    <property type="entry name" value="Ankyrin repeat-containing domain"/>
    <property type="match status" value="2"/>
</dbReference>
<accession>A0A397CED6</accession>
<dbReference type="PANTHER" id="PTHR24123:SF33">
    <property type="entry name" value="PROTEIN HOS4"/>
    <property type="match status" value="1"/>
</dbReference>
<name>A0A397CED6_APHAT</name>
<feature type="region of interest" description="Disordered" evidence="4">
    <location>
        <begin position="230"/>
        <end position="253"/>
    </location>
</feature>
<proteinExistence type="predicted"/>
<dbReference type="SMART" id="SM00248">
    <property type="entry name" value="ANK"/>
    <property type="match status" value="3"/>
</dbReference>
<dbReference type="Proteomes" id="UP000266643">
    <property type="component" value="Unassembled WGS sequence"/>
</dbReference>